<dbReference type="AlphaFoldDB" id="A0A2V3ING3"/>
<dbReference type="PANTHER" id="PTHR12399">
    <property type="entry name" value="EUKARYOTIC TRANSLATION INITIATION FACTOR 3 SUBUNIT 7"/>
    <property type="match status" value="1"/>
</dbReference>
<dbReference type="Pfam" id="PF05091">
    <property type="entry name" value="eIF-3_zeta"/>
    <property type="match status" value="1"/>
</dbReference>
<dbReference type="GO" id="GO:0005852">
    <property type="term" value="C:eukaryotic translation initiation factor 3 complex"/>
    <property type="evidence" value="ECO:0007669"/>
    <property type="project" value="InterPro"/>
</dbReference>
<organism evidence="6 7">
    <name type="scientific">Gracilariopsis chorda</name>
    <dbReference type="NCBI Taxonomy" id="448386"/>
    <lineage>
        <taxon>Eukaryota</taxon>
        <taxon>Rhodophyta</taxon>
        <taxon>Florideophyceae</taxon>
        <taxon>Rhodymeniophycidae</taxon>
        <taxon>Gracilariales</taxon>
        <taxon>Gracilariaceae</taxon>
        <taxon>Gracilariopsis</taxon>
    </lineage>
</organism>
<keyword evidence="2 6" id="KW-0396">Initiation factor</keyword>
<proteinExistence type="predicted"/>
<feature type="region of interest" description="Disordered" evidence="5">
    <location>
        <begin position="1"/>
        <end position="23"/>
    </location>
</feature>
<sequence>MASFKLPEIHDNPDGWGPPMDLAPKKFQDMPYAPFSKSDRLGRAADWTAYSNRYGRDQTDDSSLDFTVVDNKVIPRVGYGRGRGGFRGGFRGRGGRYSDRSGRDRDSGRRNGRGGRNAARGGRGGRGGYRPRWEDRRNIQREASVEVGTDWQILEEVSSNVLSKMSFNMRDQGEDIAKCGVVPFYDRSADRITPKNPKPLRVVDVVYPRITTTDDPVIRRIAGSGQGTVFATSSILAILMAASRSVQSWDIIVQRIGGKLFFDKREGSMADYITVSETSHDPPKDEKSLSGEEVVNSFQKLSAEATSINSNFIQNVVSKANLHKYPEENPFLDDIEGKPANVAYRYRKWSLGEDITVIARCEVDAVFAPTTEGEEPIPITIRALNEYFDPNSRQTTDWRGKLDTQRGAVLATEVKNNAAKLARWTAEAIMADSDRIKFGFVSRTRMNKNESHIILGTQMYKPRDFASQIAFNTNNMWGILKGIIDICYRSLKDGEKGVLMKDPNKPILRLYRVPDDVFESEESEEEEPENPQQLGLFM</sequence>
<protein>
    <submittedName>
        <fullName evidence="6">Eukaryotic translation initiation factor 3 subunit D</fullName>
    </submittedName>
</protein>
<dbReference type="InterPro" id="IPR007783">
    <property type="entry name" value="eIF3d"/>
</dbReference>
<evidence type="ECO:0000256" key="2">
    <source>
        <dbReference type="ARBA" id="ARBA00022540"/>
    </source>
</evidence>
<dbReference type="OrthoDB" id="16538at2759"/>
<feature type="compositionally biased region" description="Acidic residues" evidence="5">
    <location>
        <begin position="518"/>
        <end position="529"/>
    </location>
</feature>
<keyword evidence="7" id="KW-1185">Reference proteome</keyword>
<dbReference type="Proteomes" id="UP000247409">
    <property type="component" value="Unassembled WGS sequence"/>
</dbReference>
<evidence type="ECO:0000256" key="5">
    <source>
        <dbReference type="SAM" id="MobiDB-lite"/>
    </source>
</evidence>
<dbReference type="GO" id="GO:0003723">
    <property type="term" value="F:RNA binding"/>
    <property type="evidence" value="ECO:0007669"/>
    <property type="project" value="UniProtKB-KW"/>
</dbReference>
<keyword evidence="3" id="KW-0694">RNA-binding</keyword>
<dbReference type="STRING" id="448386.A0A2V3ING3"/>
<evidence type="ECO:0000313" key="7">
    <source>
        <dbReference type="Proteomes" id="UP000247409"/>
    </source>
</evidence>
<evidence type="ECO:0000313" key="6">
    <source>
        <dbReference type="EMBL" id="PXF43612.1"/>
    </source>
</evidence>
<dbReference type="GO" id="GO:0003743">
    <property type="term" value="F:translation initiation factor activity"/>
    <property type="evidence" value="ECO:0007669"/>
    <property type="project" value="UniProtKB-KW"/>
</dbReference>
<dbReference type="PANTHER" id="PTHR12399:SF0">
    <property type="entry name" value="EUKARYOTIC TRANSLATION INITIATION FACTOR 3 SUBUNIT D"/>
    <property type="match status" value="1"/>
</dbReference>
<feature type="region of interest" description="Disordered" evidence="5">
    <location>
        <begin position="518"/>
        <end position="538"/>
    </location>
</feature>
<evidence type="ECO:0000256" key="4">
    <source>
        <dbReference type="ARBA" id="ARBA00022917"/>
    </source>
</evidence>
<feature type="region of interest" description="Disordered" evidence="5">
    <location>
        <begin position="84"/>
        <end position="135"/>
    </location>
</feature>
<dbReference type="PIRSF" id="PIRSF016281">
    <property type="entry name" value="EIF-3_zeta"/>
    <property type="match status" value="1"/>
</dbReference>
<keyword evidence="1" id="KW-0963">Cytoplasm</keyword>
<keyword evidence="4" id="KW-0648">Protein biosynthesis</keyword>
<feature type="compositionally biased region" description="Basic and acidic residues" evidence="5">
    <location>
        <begin position="96"/>
        <end position="109"/>
    </location>
</feature>
<evidence type="ECO:0000256" key="1">
    <source>
        <dbReference type="ARBA" id="ARBA00022490"/>
    </source>
</evidence>
<comment type="caution">
    <text evidence="6">The sequence shown here is derived from an EMBL/GenBank/DDBJ whole genome shotgun (WGS) entry which is preliminary data.</text>
</comment>
<accession>A0A2V3ING3</accession>
<reference evidence="6 7" key="1">
    <citation type="journal article" date="2018" name="Mol. Biol. Evol.">
        <title>Analysis of the draft genome of the red seaweed Gracilariopsis chorda provides insights into genome size evolution in Rhodophyta.</title>
        <authorList>
            <person name="Lee J."/>
            <person name="Yang E.C."/>
            <person name="Graf L."/>
            <person name="Yang J.H."/>
            <person name="Qiu H."/>
            <person name="Zel Zion U."/>
            <person name="Chan C.X."/>
            <person name="Stephens T.G."/>
            <person name="Weber A.P.M."/>
            <person name="Boo G.H."/>
            <person name="Boo S.M."/>
            <person name="Kim K.M."/>
            <person name="Shin Y."/>
            <person name="Jung M."/>
            <person name="Lee S.J."/>
            <person name="Yim H.S."/>
            <person name="Lee J.H."/>
            <person name="Bhattacharya D."/>
            <person name="Yoon H.S."/>
        </authorList>
    </citation>
    <scope>NUCLEOTIDE SEQUENCE [LARGE SCALE GENOMIC DNA]</scope>
    <source>
        <strain evidence="6 7">SKKU-2015</strain>
        <tissue evidence="6">Whole body</tissue>
    </source>
</reference>
<gene>
    <name evidence="6" type="ORF">BWQ96_06621</name>
</gene>
<name>A0A2V3ING3_9FLOR</name>
<evidence type="ECO:0000256" key="3">
    <source>
        <dbReference type="ARBA" id="ARBA00022884"/>
    </source>
</evidence>
<dbReference type="EMBL" id="NBIV01000117">
    <property type="protein sequence ID" value="PXF43612.1"/>
    <property type="molecule type" value="Genomic_DNA"/>
</dbReference>